<evidence type="ECO:0000259" key="1">
    <source>
        <dbReference type="PROSITE" id="PS51767"/>
    </source>
</evidence>
<gene>
    <name evidence="2" type="primary">APA1</name>
    <name evidence="2" type="ORF">SPIL2461_LOCUS1549</name>
</gene>
<dbReference type="InterPro" id="IPR021109">
    <property type="entry name" value="Peptidase_aspartic_dom_sf"/>
</dbReference>
<dbReference type="InterPro" id="IPR033121">
    <property type="entry name" value="PEPTIDASE_A1"/>
</dbReference>
<dbReference type="AlphaFoldDB" id="A0A812J354"/>
<reference evidence="2" key="1">
    <citation type="submission" date="2021-02" db="EMBL/GenBank/DDBJ databases">
        <authorList>
            <person name="Dougan E. K."/>
            <person name="Rhodes N."/>
            <person name="Thang M."/>
            <person name="Chan C."/>
        </authorList>
    </citation>
    <scope>NUCLEOTIDE SEQUENCE</scope>
</reference>
<organism evidence="2 3">
    <name type="scientific">Symbiodinium pilosum</name>
    <name type="common">Dinoflagellate</name>
    <dbReference type="NCBI Taxonomy" id="2952"/>
    <lineage>
        <taxon>Eukaryota</taxon>
        <taxon>Sar</taxon>
        <taxon>Alveolata</taxon>
        <taxon>Dinophyceae</taxon>
        <taxon>Suessiales</taxon>
        <taxon>Symbiodiniaceae</taxon>
        <taxon>Symbiodinium</taxon>
    </lineage>
</organism>
<dbReference type="Gene3D" id="2.40.70.10">
    <property type="entry name" value="Acid Proteases"/>
    <property type="match status" value="1"/>
</dbReference>
<name>A0A812J354_SYMPI</name>
<dbReference type="PROSITE" id="PS51767">
    <property type="entry name" value="PEPTIDASE_A1"/>
    <property type="match status" value="1"/>
</dbReference>
<dbReference type="Pfam" id="PF00026">
    <property type="entry name" value="Asp"/>
    <property type="match status" value="1"/>
</dbReference>
<feature type="non-terminal residue" evidence="2">
    <location>
        <position position="58"/>
    </location>
</feature>
<accession>A0A812J354</accession>
<evidence type="ECO:0000313" key="3">
    <source>
        <dbReference type="Proteomes" id="UP000649617"/>
    </source>
</evidence>
<sequence length="58" mass="6201">ARLGAKGDDPVIIDDYMSLGGNFDFSKGGNAQYYGEIEVGTPGQKELVVFDTGSSNLW</sequence>
<dbReference type="EMBL" id="CAJNIZ010001519">
    <property type="protein sequence ID" value="CAE7192889.1"/>
    <property type="molecule type" value="Genomic_DNA"/>
</dbReference>
<dbReference type="OrthoDB" id="771136at2759"/>
<feature type="non-terminal residue" evidence="2">
    <location>
        <position position="1"/>
    </location>
</feature>
<evidence type="ECO:0000313" key="2">
    <source>
        <dbReference type="EMBL" id="CAE7192889.1"/>
    </source>
</evidence>
<keyword evidence="3" id="KW-1185">Reference proteome</keyword>
<proteinExistence type="predicted"/>
<dbReference type="SUPFAM" id="SSF50630">
    <property type="entry name" value="Acid proteases"/>
    <property type="match status" value="1"/>
</dbReference>
<protein>
    <submittedName>
        <fullName evidence="2">APA1 protein</fullName>
    </submittedName>
</protein>
<comment type="caution">
    <text evidence="2">The sequence shown here is derived from an EMBL/GenBank/DDBJ whole genome shotgun (WGS) entry which is preliminary data.</text>
</comment>
<dbReference type="Proteomes" id="UP000649617">
    <property type="component" value="Unassembled WGS sequence"/>
</dbReference>
<feature type="domain" description="Peptidase A1" evidence="1">
    <location>
        <begin position="33"/>
        <end position="58"/>
    </location>
</feature>